<proteinExistence type="predicted"/>
<organism evidence="2 3">
    <name type="scientific">Floridaenema flaviceps BLCC-F50</name>
    <dbReference type="NCBI Taxonomy" id="3153642"/>
    <lineage>
        <taxon>Bacteria</taxon>
        <taxon>Bacillati</taxon>
        <taxon>Cyanobacteriota</taxon>
        <taxon>Cyanophyceae</taxon>
        <taxon>Oscillatoriophycideae</taxon>
        <taxon>Aerosakkonematales</taxon>
        <taxon>Aerosakkonemataceae</taxon>
        <taxon>Floridanema</taxon>
        <taxon>Floridanema flaviceps</taxon>
    </lineage>
</organism>
<dbReference type="InterPro" id="IPR035093">
    <property type="entry name" value="RelE/ParE_toxin_dom_sf"/>
</dbReference>
<dbReference type="Pfam" id="PF05016">
    <property type="entry name" value="ParE_toxin"/>
    <property type="match status" value="1"/>
</dbReference>
<evidence type="ECO:0000256" key="1">
    <source>
        <dbReference type="ARBA" id="ARBA00022649"/>
    </source>
</evidence>
<keyword evidence="3" id="KW-1185">Reference proteome</keyword>
<comment type="caution">
    <text evidence="2">The sequence shown here is derived from an EMBL/GenBank/DDBJ whole genome shotgun (WGS) entry which is preliminary data.</text>
</comment>
<sequence length="47" mass="5359">MGRPGRIPGTKELVVTRTPFILPYRVQGEQIEILAVIHAARQWPESF</sequence>
<evidence type="ECO:0000313" key="2">
    <source>
        <dbReference type="EMBL" id="MFB2897343.1"/>
    </source>
</evidence>
<reference evidence="2 3" key="1">
    <citation type="submission" date="2024-09" db="EMBL/GenBank/DDBJ databases">
        <title>Floridaenema gen nov. (Aerosakkonemataceae, Aerosakkonematales ord. nov., Cyanobacteria) from benthic tropical and subtropical fresh waters, with the description of four new species.</title>
        <authorList>
            <person name="Moretto J.A."/>
            <person name="Berthold D.E."/>
            <person name="Lefler F.W."/>
            <person name="Huang I.-S."/>
            <person name="Laughinghouse H. IV."/>
        </authorList>
    </citation>
    <scope>NUCLEOTIDE SEQUENCE [LARGE SCALE GENOMIC DNA]</scope>
    <source>
        <strain evidence="2 3">BLCC-F50</strain>
    </source>
</reference>
<dbReference type="Gene3D" id="3.30.2310.20">
    <property type="entry name" value="RelE-like"/>
    <property type="match status" value="1"/>
</dbReference>
<dbReference type="InterPro" id="IPR007712">
    <property type="entry name" value="RelE/ParE_toxin"/>
</dbReference>
<dbReference type="Proteomes" id="UP001576784">
    <property type="component" value="Unassembled WGS sequence"/>
</dbReference>
<protein>
    <submittedName>
        <fullName evidence="2">Type II toxin-antitoxin system RelE/ParE family toxin</fullName>
    </submittedName>
</protein>
<gene>
    <name evidence="2" type="ORF">ACE1CI_30875</name>
</gene>
<keyword evidence="1" id="KW-1277">Toxin-antitoxin system</keyword>
<dbReference type="RefSeq" id="WP_413267039.1">
    <property type="nucleotide sequence ID" value="NZ_JBHFNR010000251.1"/>
</dbReference>
<evidence type="ECO:0000313" key="3">
    <source>
        <dbReference type="Proteomes" id="UP001576784"/>
    </source>
</evidence>
<dbReference type="EMBL" id="JBHFNR010000251">
    <property type="protein sequence ID" value="MFB2897343.1"/>
    <property type="molecule type" value="Genomic_DNA"/>
</dbReference>
<name>A0ABV4Y023_9CYAN</name>
<accession>A0ABV4Y023</accession>